<dbReference type="PANTHER" id="PTHR33122:SF43">
    <property type="entry name" value="BIFUNCTIONAL INHIBITOR_PLANT LIPID TRANSFER PROTEIN_SEED STORAGE HELICAL DOMAIN-CONTAINING PROTEIN"/>
    <property type="match status" value="1"/>
</dbReference>
<keyword evidence="1" id="KW-0732">Signal</keyword>
<dbReference type="SUPFAM" id="SSF47699">
    <property type="entry name" value="Bifunctional inhibitor/lipid-transfer protein/seed storage 2S albumin"/>
    <property type="match status" value="1"/>
</dbReference>
<dbReference type="CDD" id="cd04660">
    <property type="entry name" value="nsLTP_like"/>
    <property type="match status" value="1"/>
</dbReference>
<gene>
    <name evidence="3" type="ORF">LIER_01126</name>
</gene>
<keyword evidence="4" id="KW-1185">Reference proteome</keyword>
<evidence type="ECO:0000313" key="4">
    <source>
        <dbReference type="Proteomes" id="UP001454036"/>
    </source>
</evidence>
<dbReference type="Proteomes" id="UP001454036">
    <property type="component" value="Unassembled WGS sequence"/>
</dbReference>
<proteinExistence type="predicted"/>
<feature type="domain" description="Bifunctional inhibitor/plant lipid transfer protein/seed storage helical" evidence="2">
    <location>
        <begin position="16"/>
        <end position="104"/>
    </location>
</feature>
<feature type="signal peptide" evidence="1">
    <location>
        <begin position="1"/>
        <end position="27"/>
    </location>
</feature>
<comment type="caution">
    <text evidence="3">The sequence shown here is derived from an EMBL/GenBank/DDBJ whole genome shotgun (WGS) entry which is preliminary data.</text>
</comment>
<dbReference type="EMBL" id="BAABME010000104">
    <property type="protein sequence ID" value="GAA0139615.1"/>
    <property type="molecule type" value="Genomic_DNA"/>
</dbReference>
<dbReference type="Gene3D" id="1.10.110.10">
    <property type="entry name" value="Plant lipid-transfer and hydrophobic proteins"/>
    <property type="match status" value="1"/>
</dbReference>
<protein>
    <recommendedName>
        <fullName evidence="2">Bifunctional inhibitor/plant lipid transfer protein/seed storage helical domain-containing protein</fullName>
    </recommendedName>
</protein>
<evidence type="ECO:0000256" key="1">
    <source>
        <dbReference type="SAM" id="SignalP"/>
    </source>
</evidence>
<dbReference type="InterPro" id="IPR016140">
    <property type="entry name" value="Bifunc_inhib/LTP/seed_store"/>
</dbReference>
<dbReference type="GO" id="GO:0009627">
    <property type="term" value="P:systemic acquired resistance"/>
    <property type="evidence" value="ECO:0007669"/>
    <property type="project" value="InterPro"/>
</dbReference>
<dbReference type="AlphaFoldDB" id="A0AAV3NJW6"/>
<dbReference type="GO" id="GO:0005504">
    <property type="term" value="F:fatty acid binding"/>
    <property type="evidence" value="ECO:0007669"/>
    <property type="project" value="InterPro"/>
</dbReference>
<evidence type="ECO:0000259" key="2">
    <source>
        <dbReference type="Pfam" id="PF14368"/>
    </source>
</evidence>
<dbReference type="Pfam" id="PF14368">
    <property type="entry name" value="LTP_2"/>
    <property type="match status" value="1"/>
</dbReference>
<dbReference type="InterPro" id="IPR036312">
    <property type="entry name" value="Bifun_inhib/LTP/seed_sf"/>
</dbReference>
<organism evidence="3 4">
    <name type="scientific">Lithospermum erythrorhizon</name>
    <name type="common">Purple gromwell</name>
    <name type="synonym">Lithospermum officinale var. erythrorhizon</name>
    <dbReference type="NCBI Taxonomy" id="34254"/>
    <lineage>
        <taxon>Eukaryota</taxon>
        <taxon>Viridiplantae</taxon>
        <taxon>Streptophyta</taxon>
        <taxon>Embryophyta</taxon>
        <taxon>Tracheophyta</taxon>
        <taxon>Spermatophyta</taxon>
        <taxon>Magnoliopsida</taxon>
        <taxon>eudicotyledons</taxon>
        <taxon>Gunneridae</taxon>
        <taxon>Pentapetalae</taxon>
        <taxon>asterids</taxon>
        <taxon>lamiids</taxon>
        <taxon>Boraginales</taxon>
        <taxon>Boraginaceae</taxon>
        <taxon>Boraginoideae</taxon>
        <taxon>Lithospermeae</taxon>
        <taxon>Lithospermum</taxon>
    </lineage>
</organism>
<accession>A0AAV3NJW6</accession>
<feature type="chain" id="PRO_5043921015" description="Bifunctional inhibitor/plant lipid transfer protein/seed storage helical domain-containing protein" evidence="1">
    <location>
        <begin position="28"/>
        <end position="109"/>
    </location>
</feature>
<dbReference type="PANTHER" id="PTHR33122">
    <property type="entry name" value="LIPID BINDING PROTEIN-RELATED"/>
    <property type="match status" value="1"/>
</dbReference>
<dbReference type="InterPro" id="IPR039265">
    <property type="entry name" value="DIR1-like"/>
</dbReference>
<reference evidence="3 4" key="1">
    <citation type="submission" date="2024-01" db="EMBL/GenBank/DDBJ databases">
        <title>The complete chloroplast genome sequence of Lithospermum erythrorhizon: insights into the phylogenetic relationship among Boraginaceae species and the maternal lineages of purple gromwells.</title>
        <authorList>
            <person name="Okada T."/>
            <person name="Watanabe K."/>
        </authorList>
    </citation>
    <scope>NUCLEOTIDE SEQUENCE [LARGE SCALE GENOMIC DNA]</scope>
</reference>
<dbReference type="InterPro" id="IPR044741">
    <property type="entry name" value="NsLTP-like"/>
</dbReference>
<name>A0AAV3NJW6_LITER</name>
<sequence length="109" mass="11667">MGKLGSELLVLQLAMVMLLVIASQVNSQSTPKSICGVKISELALCIPAISGESPPRPTKGCCNVIKKADLRCLCSFKSQLVNYGVKPENAMALPKKCYITKSKIPKACK</sequence>
<evidence type="ECO:0000313" key="3">
    <source>
        <dbReference type="EMBL" id="GAA0139615.1"/>
    </source>
</evidence>